<organism evidence="1 2">
    <name type="scientific">Perkinsus olseni</name>
    <name type="common">Perkinsus atlanticus</name>
    <dbReference type="NCBI Taxonomy" id="32597"/>
    <lineage>
        <taxon>Eukaryota</taxon>
        <taxon>Sar</taxon>
        <taxon>Alveolata</taxon>
        <taxon>Perkinsozoa</taxon>
        <taxon>Perkinsea</taxon>
        <taxon>Perkinsida</taxon>
        <taxon>Perkinsidae</taxon>
        <taxon>Perkinsus</taxon>
    </lineage>
</organism>
<gene>
    <name evidence="1" type="ORF">FOZ60_007248</name>
</gene>
<evidence type="ECO:0000313" key="2">
    <source>
        <dbReference type="Proteomes" id="UP000541610"/>
    </source>
</evidence>
<reference evidence="1 2" key="1">
    <citation type="submission" date="2020-04" db="EMBL/GenBank/DDBJ databases">
        <title>Perkinsus olseni comparative genomics.</title>
        <authorList>
            <person name="Bogema D.R."/>
        </authorList>
    </citation>
    <scope>NUCLEOTIDE SEQUENCE [LARGE SCALE GENOMIC DNA]</scope>
    <source>
        <strain evidence="1">00978-12</strain>
    </source>
</reference>
<dbReference type="AlphaFoldDB" id="A0A7J6PF30"/>
<comment type="caution">
    <text evidence="1">The sequence shown here is derived from an EMBL/GenBank/DDBJ whole genome shotgun (WGS) entry which is preliminary data.</text>
</comment>
<name>A0A7J6PF30_PEROL</name>
<evidence type="ECO:0000313" key="1">
    <source>
        <dbReference type="EMBL" id="KAF4694735.1"/>
    </source>
</evidence>
<sequence>MSDGTAAVEQTTWEVDRAEILRQRRLAVDQELELQRRQEMAEVSASRDKRIDEECSELVRRATGEIEERLSARRLRWSRQHQQDMSDAAMRLLKNSDDVEAMSTEEVQEMSRRALTEVEEILSAAHQQRWSRWLQFRVEFLADVESCLQTAVSTITKQLQVVEEVVTEKRGERLPGEERARPTYVEEALTKEGIPGQAPVLSDDIVNLRLEGHSRRVAQLIQGMEARSRLVIHELPERSRLAAEKLELSKRVAAMVGRSGYRISTKSSKWIDKELAASFERARLQREEIFKCTPARSSSYIVLPRQQHIQMGYYRSLDEFVRTRNRRGPLSRCELSLPDIDAAAEAIVGGVVTRRGSTIKDLLGRQTPSSERITELLSTVGEAYHTSRSEEVVASKDLLTELSSVLHQLGSEVWRHNWDNDEKTQEVWVEKIGQALKFLAKVDEKLALKITEGIFAAYDFLDDLPGSLGRLMDELAARVEIHELQNQIATIKMGDVRTTEFRKHLLQLERKLQSCRENLRMKLSRQKVDADAF</sequence>
<dbReference type="EMBL" id="JABANP010000029">
    <property type="protein sequence ID" value="KAF4694735.1"/>
    <property type="molecule type" value="Genomic_DNA"/>
</dbReference>
<proteinExistence type="predicted"/>
<dbReference type="OrthoDB" id="10330350at2759"/>
<accession>A0A7J6PF30</accession>
<dbReference type="Proteomes" id="UP000541610">
    <property type="component" value="Unassembled WGS sequence"/>
</dbReference>
<protein>
    <submittedName>
        <fullName evidence="1">Uncharacterized protein</fullName>
    </submittedName>
</protein>